<keyword evidence="1 3" id="KW-0853">WD repeat</keyword>
<sequence>MAGRHPSTSTASAPVTSNDHDSTTKVTDMDMDSLVHCTRYLTLQDISNMAISCKFFNRLVYSDSIWRRFFRQRWPQMEPFINSQTSGLREAYLTRYSDLQQFKFVDPLETNIYTEPKSSNLLLSRNSVFLSQGPLIHVYSIDKLLEGKASFVSLNDHRARITSMRLFPLKETSLFRNEAHINDNVLVTSSCDHSIRLWWKGSCQRCFRGHNGPVTVLSDKLLGDENGKVFASGGEDSTVRLWSLKSTGKRGQHALKATFYGHEKPIVFMSVSGYRASLIVSMSKDSKIRVWDASISSSDRNSSCVGMTSVPGVPVGMKCHDSLLYVASGSSIGVVDLRTMKTTFTTSTNQGKLYSFDILPSKFLACTGGLGRAILWDVRKNTGTGEAEPMAELDGHIGPVTHLHMDPYKIVTGGPEDPHVSIWAADTGTQTNFLSCSPLDSSCCSAVAADGFRIVTTGYNQELGVLCFRDFNNAVSSSSLNEHATGSKFWCPSTYSDGDESDS</sequence>
<dbReference type="AlphaFoldDB" id="A0AAD8JSW4"/>
<gene>
    <name evidence="5" type="ORF">QVD17_36688</name>
</gene>
<dbReference type="Gene3D" id="1.20.1280.50">
    <property type="match status" value="1"/>
</dbReference>
<evidence type="ECO:0000256" key="2">
    <source>
        <dbReference type="ARBA" id="ARBA00022737"/>
    </source>
</evidence>
<evidence type="ECO:0000256" key="4">
    <source>
        <dbReference type="SAM" id="MobiDB-lite"/>
    </source>
</evidence>
<keyword evidence="2" id="KW-0677">Repeat</keyword>
<dbReference type="InterPro" id="IPR015943">
    <property type="entry name" value="WD40/YVTN_repeat-like_dom_sf"/>
</dbReference>
<evidence type="ECO:0000256" key="3">
    <source>
        <dbReference type="PROSITE-ProRule" id="PRU00221"/>
    </source>
</evidence>
<dbReference type="Proteomes" id="UP001229421">
    <property type="component" value="Unassembled WGS sequence"/>
</dbReference>
<reference evidence="5" key="1">
    <citation type="journal article" date="2023" name="bioRxiv">
        <title>Improved chromosome-level genome assembly for marigold (Tagetes erecta).</title>
        <authorList>
            <person name="Jiang F."/>
            <person name="Yuan L."/>
            <person name="Wang S."/>
            <person name="Wang H."/>
            <person name="Xu D."/>
            <person name="Wang A."/>
            <person name="Fan W."/>
        </authorList>
    </citation>
    <scope>NUCLEOTIDE SEQUENCE</scope>
    <source>
        <strain evidence="5">WSJ</strain>
        <tissue evidence="5">Leaf</tissue>
    </source>
</reference>
<organism evidence="5 6">
    <name type="scientific">Tagetes erecta</name>
    <name type="common">African marigold</name>
    <dbReference type="NCBI Taxonomy" id="13708"/>
    <lineage>
        <taxon>Eukaryota</taxon>
        <taxon>Viridiplantae</taxon>
        <taxon>Streptophyta</taxon>
        <taxon>Embryophyta</taxon>
        <taxon>Tracheophyta</taxon>
        <taxon>Spermatophyta</taxon>
        <taxon>Magnoliopsida</taxon>
        <taxon>eudicotyledons</taxon>
        <taxon>Gunneridae</taxon>
        <taxon>Pentapetalae</taxon>
        <taxon>asterids</taxon>
        <taxon>campanulids</taxon>
        <taxon>Asterales</taxon>
        <taxon>Asteraceae</taxon>
        <taxon>Asteroideae</taxon>
        <taxon>Heliantheae alliance</taxon>
        <taxon>Tageteae</taxon>
        <taxon>Tagetes</taxon>
    </lineage>
</organism>
<dbReference type="InterPro" id="IPR036322">
    <property type="entry name" value="WD40_repeat_dom_sf"/>
</dbReference>
<accession>A0AAD8JSW4</accession>
<dbReference type="PRINTS" id="PR00320">
    <property type="entry name" value="GPROTEINBRPT"/>
</dbReference>
<dbReference type="PROSITE" id="PS50294">
    <property type="entry name" value="WD_REPEATS_REGION"/>
    <property type="match status" value="1"/>
</dbReference>
<dbReference type="InterPro" id="IPR036047">
    <property type="entry name" value="F-box-like_dom_sf"/>
</dbReference>
<dbReference type="EMBL" id="JAUHHV010000010">
    <property type="protein sequence ID" value="KAK1410154.1"/>
    <property type="molecule type" value="Genomic_DNA"/>
</dbReference>
<dbReference type="SUPFAM" id="SSF50978">
    <property type="entry name" value="WD40 repeat-like"/>
    <property type="match status" value="1"/>
</dbReference>
<dbReference type="PROSITE" id="PS50082">
    <property type="entry name" value="WD_REPEATS_2"/>
    <property type="match status" value="2"/>
</dbReference>
<comment type="caution">
    <text evidence="5">The sequence shown here is derived from an EMBL/GenBank/DDBJ whole genome shotgun (WGS) entry which is preliminary data.</text>
</comment>
<protein>
    <submittedName>
        <fullName evidence="5">Uncharacterized protein</fullName>
    </submittedName>
</protein>
<dbReference type="InterPro" id="IPR001680">
    <property type="entry name" value="WD40_rpt"/>
</dbReference>
<dbReference type="SMART" id="SM00320">
    <property type="entry name" value="WD40"/>
    <property type="match status" value="5"/>
</dbReference>
<proteinExistence type="predicted"/>
<dbReference type="SUPFAM" id="SSF81383">
    <property type="entry name" value="F-box domain"/>
    <property type="match status" value="1"/>
</dbReference>
<evidence type="ECO:0000313" key="5">
    <source>
        <dbReference type="EMBL" id="KAK1410154.1"/>
    </source>
</evidence>
<dbReference type="PANTHER" id="PTHR19855">
    <property type="entry name" value="WD40 REPEAT PROTEIN 12, 37"/>
    <property type="match status" value="1"/>
</dbReference>
<feature type="repeat" description="WD" evidence="3">
    <location>
        <begin position="259"/>
        <end position="301"/>
    </location>
</feature>
<dbReference type="Gene3D" id="2.130.10.10">
    <property type="entry name" value="YVTN repeat-like/Quinoprotein amine dehydrogenase"/>
    <property type="match status" value="2"/>
</dbReference>
<feature type="compositionally biased region" description="Low complexity" evidence="4">
    <location>
        <begin position="1"/>
        <end position="17"/>
    </location>
</feature>
<dbReference type="InterPro" id="IPR020472">
    <property type="entry name" value="WD40_PAC1"/>
</dbReference>
<dbReference type="Pfam" id="PF00400">
    <property type="entry name" value="WD40"/>
    <property type="match status" value="2"/>
</dbReference>
<evidence type="ECO:0000313" key="6">
    <source>
        <dbReference type="Proteomes" id="UP001229421"/>
    </source>
</evidence>
<feature type="region of interest" description="Disordered" evidence="4">
    <location>
        <begin position="1"/>
        <end position="24"/>
    </location>
</feature>
<name>A0AAD8JSW4_TARER</name>
<keyword evidence="6" id="KW-1185">Reference proteome</keyword>
<feature type="repeat" description="WD" evidence="3">
    <location>
        <begin position="224"/>
        <end position="246"/>
    </location>
</feature>
<evidence type="ECO:0000256" key="1">
    <source>
        <dbReference type="ARBA" id="ARBA00022574"/>
    </source>
</evidence>
<dbReference type="PANTHER" id="PTHR19855:SF11">
    <property type="entry name" value="RIBOSOME BIOGENESIS PROTEIN WDR12"/>
    <property type="match status" value="1"/>
</dbReference>